<protein>
    <recommendedName>
        <fullName evidence="2">Zn(2)-C6 fungal-type domain-containing protein</fullName>
    </recommendedName>
</protein>
<dbReference type="GeneID" id="30202338"/>
<reference evidence="3 4" key="1">
    <citation type="journal article" date="2016" name="Proc. Natl. Acad. Sci. U.S.A.">
        <title>Comparative genomics of biotechnologically important yeasts.</title>
        <authorList>
            <person name="Riley R."/>
            <person name="Haridas S."/>
            <person name="Wolfe K.H."/>
            <person name="Lopes M.R."/>
            <person name="Hittinger C.T."/>
            <person name="Goeker M."/>
            <person name="Salamov A.A."/>
            <person name="Wisecaver J.H."/>
            <person name="Long T.M."/>
            <person name="Calvey C.H."/>
            <person name="Aerts A.L."/>
            <person name="Barry K.W."/>
            <person name="Choi C."/>
            <person name="Clum A."/>
            <person name="Coughlan A.Y."/>
            <person name="Deshpande S."/>
            <person name="Douglass A.P."/>
            <person name="Hanson S.J."/>
            <person name="Klenk H.-P."/>
            <person name="LaButti K.M."/>
            <person name="Lapidus A."/>
            <person name="Lindquist E.A."/>
            <person name="Lipzen A.M."/>
            <person name="Meier-Kolthoff J.P."/>
            <person name="Ohm R.A."/>
            <person name="Otillar R.P."/>
            <person name="Pangilinan J.L."/>
            <person name="Peng Y."/>
            <person name="Rokas A."/>
            <person name="Rosa C.A."/>
            <person name="Scheuner C."/>
            <person name="Sibirny A.A."/>
            <person name="Slot J.C."/>
            <person name="Stielow J.B."/>
            <person name="Sun H."/>
            <person name="Kurtzman C.P."/>
            <person name="Blackwell M."/>
            <person name="Grigoriev I.V."/>
            <person name="Jeffries T.W."/>
        </authorList>
    </citation>
    <scope>NUCLEOTIDE SEQUENCE [LARGE SCALE GENOMIC DNA]</scope>
    <source>
        <strain evidence="4">ATCC 58044 / CBS 1984 / NCYC 433 / NRRL Y-366-8</strain>
    </source>
</reference>
<dbReference type="Pfam" id="PF00172">
    <property type="entry name" value="Zn_clus"/>
    <property type="match status" value="1"/>
</dbReference>
<evidence type="ECO:0000313" key="3">
    <source>
        <dbReference type="EMBL" id="ODQ58465.1"/>
    </source>
</evidence>
<dbReference type="STRING" id="683960.A0A1E3NZD8"/>
<dbReference type="RefSeq" id="XP_019037672.1">
    <property type="nucleotide sequence ID" value="XM_019185092.1"/>
</dbReference>
<name>A0A1E3NZD8_WICAA</name>
<dbReference type="PANTHER" id="PTHR37534">
    <property type="entry name" value="TRANSCRIPTIONAL ACTIVATOR PROTEIN UGA3"/>
    <property type="match status" value="1"/>
</dbReference>
<dbReference type="OrthoDB" id="416217at2759"/>
<proteinExistence type="predicted"/>
<dbReference type="GO" id="GO:0008270">
    <property type="term" value="F:zinc ion binding"/>
    <property type="evidence" value="ECO:0007669"/>
    <property type="project" value="InterPro"/>
</dbReference>
<keyword evidence="1" id="KW-0539">Nucleus</keyword>
<feature type="domain" description="Zn(2)-C6 fungal-type" evidence="2">
    <location>
        <begin position="21"/>
        <end position="51"/>
    </location>
</feature>
<dbReference type="GO" id="GO:0045944">
    <property type="term" value="P:positive regulation of transcription by RNA polymerase II"/>
    <property type="evidence" value="ECO:0007669"/>
    <property type="project" value="TreeGrafter"/>
</dbReference>
<dbReference type="Proteomes" id="UP000094112">
    <property type="component" value="Unassembled WGS sequence"/>
</dbReference>
<evidence type="ECO:0000313" key="4">
    <source>
        <dbReference type="Proteomes" id="UP000094112"/>
    </source>
</evidence>
<dbReference type="AlphaFoldDB" id="A0A1E3NZD8"/>
<accession>A0A1E3NZD8</accession>
<evidence type="ECO:0000256" key="1">
    <source>
        <dbReference type="ARBA" id="ARBA00023242"/>
    </source>
</evidence>
<organism evidence="3 4">
    <name type="scientific">Wickerhamomyces anomalus (strain ATCC 58044 / CBS 1984 / NCYC 433 / NRRL Y-366-8)</name>
    <name type="common">Yeast</name>
    <name type="synonym">Hansenula anomala</name>
    <dbReference type="NCBI Taxonomy" id="683960"/>
    <lineage>
        <taxon>Eukaryota</taxon>
        <taxon>Fungi</taxon>
        <taxon>Dikarya</taxon>
        <taxon>Ascomycota</taxon>
        <taxon>Saccharomycotina</taxon>
        <taxon>Saccharomycetes</taxon>
        <taxon>Phaffomycetales</taxon>
        <taxon>Wickerhamomycetaceae</taxon>
        <taxon>Wickerhamomyces</taxon>
    </lineage>
</organism>
<gene>
    <name evidence="3" type="ORF">WICANDRAFT_80602</name>
</gene>
<dbReference type="Gene3D" id="4.10.240.10">
    <property type="entry name" value="Zn(2)-C6 fungal-type DNA-binding domain"/>
    <property type="match status" value="1"/>
</dbReference>
<dbReference type="SMART" id="SM00066">
    <property type="entry name" value="GAL4"/>
    <property type="match status" value="1"/>
</dbReference>
<sequence length="467" mass="55684">MTSSSNTTINPKPTKLRSRNGCLTCRDRHIKCDENSPVCNNCLKSNKVCKRGSRLNFLKCVVFNPELEPNYNEFKIVDQSFTIHKFYKFNKFHNFTNWFKFHSLDELFESDEDFEKSLDIINDPFNKNQLRLISIVELINENFNIKQFLDKILLINLPQVDHSLFTFISLQRSLLIKSFNLEVAPLNNNEDIKSMRDQLLTISDFTKYMGFLDTIEQTSENFENHYNIFLNALNLSMKTNKIDVFNCNETKQFVNKLNLITNVEVLQNFDNLMYCFEIWLLDLNNSISNNVSTFFSHLYEEKVEFLLNKILHLNLFNDLNYFLIKILTIMLKLNNVYHDTNSTHLSQNYELFLLIKDLKNFENNQFLSMCFPKIVNHNLQFPNLKTRKFHIWFNFVIVFILTRFHVASDLKNLLLTDTVLLNFWQNFESNPFKRLSILISNYDYINDPFMNFLRNYILYETDELMIE</sequence>
<dbReference type="GO" id="GO:0000976">
    <property type="term" value="F:transcription cis-regulatory region binding"/>
    <property type="evidence" value="ECO:0007669"/>
    <property type="project" value="TreeGrafter"/>
</dbReference>
<dbReference type="PROSITE" id="PS50048">
    <property type="entry name" value="ZN2_CY6_FUNGAL_2"/>
    <property type="match status" value="1"/>
</dbReference>
<dbReference type="PANTHER" id="PTHR37534:SF2">
    <property type="entry name" value="N-ACETYLTRANSFERASE DOMAIN-CONTAINING PROTEIN"/>
    <property type="match status" value="1"/>
</dbReference>
<dbReference type="GO" id="GO:0005634">
    <property type="term" value="C:nucleus"/>
    <property type="evidence" value="ECO:0007669"/>
    <property type="project" value="TreeGrafter"/>
</dbReference>
<evidence type="ECO:0000259" key="2">
    <source>
        <dbReference type="PROSITE" id="PS50048"/>
    </source>
</evidence>
<dbReference type="GO" id="GO:0000981">
    <property type="term" value="F:DNA-binding transcription factor activity, RNA polymerase II-specific"/>
    <property type="evidence" value="ECO:0007669"/>
    <property type="project" value="InterPro"/>
</dbReference>
<dbReference type="InterPro" id="IPR001138">
    <property type="entry name" value="Zn2Cys6_DnaBD"/>
</dbReference>
<dbReference type="SUPFAM" id="SSF57701">
    <property type="entry name" value="Zn2/Cys6 DNA-binding domain"/>
    <property type="match status" value="1"/>
</dbReference>
<dbReference type="CDD" id="cd00067">
    <property type="entry name" value="GAL4"/>
    <property type="match status" value="1"/>
</dbReference>
<dbReference type="InterPro" id="IPR036864">
    <property type="entry name" value="Zn2-C6_fun-type_DNA-bd_sf"/>
</dbReference>
<dbReference type="PROSITE" id="PS00463">
    <property type="entry name" value="ZN2_CY6_FUNGAL_1"/>
    <property type="match status" value="1"/>
</dbReference>
<keyword evidence="4" id="KW-1185">Reference proteome</keyword>
<dbReference type="EMBL" id="KV454212">
    <property type="protein sequence ID" value="ODQ58465.1"/>
    <property type="molecule type" value="Genomic_DNA"/>
</dbReference>